<dbReference type="Proteomes" id="UP000245910">
    <property type="component" value="Chromosome III"/>
</dbReference>
<dbReference type="GeneID" id="37259712"/>
<evidence type="ECO:0000313" key="2">
    <source>
        <dbReference type="EMBL" id="CEI67996.1"/>
    </source>
</evidence>
<dbReference type="PANTHER" id="PTHR43546">
    <property type="entry name" value="UPF0173 METAL-DEPENDENT HYDROLASE MJ1163-RELATED"/>
    <property type="match status" value="1"/>
</dbReference>
<sequence>MAPSGFNSKINITDIGTATAMLEIDGINFLTDPYFSPPETEWDVGIVVLKQCETSDGPALRLQDLPPIDTVLLSHENHPENLDTLGRHLLDARKVLTTMDGANNLAPRPGVRGLQP</sequence>
<dbReference type="OrthoDB" id="332863at2759"/>
<dbReference type="InterPro" id="IPR050114">
    <property type="entry name" value="UPF0173_UPF0282_UlaG_hydrolase"/>
</dbReference>
<keyword evidence="3" id="KW-1185">Reference proteome</keyword>
<dbReference type="SUPFAM" id="SSF56281">
    <property type="entry name" value="Metallo-hydrolase/oxidoreductase"/>
    <property type="match status" value="1"/>
</dbReference>
<dbReference type="Gene3D" id="3.60.15.10">
    <property type="entry name" value="Ribonuclease Z/Hydroxyacylglutathione hydrolase-like"/>
    <property type="match status" value="1"/>
</dbReference>
<dbReference type="InterPro" id="IPR036866">
    <property type="entry name" value="RibonucZ/Hydroxyglut_hydro"/>
</dbReference>
<evidence type="ECO:0008006" key="4">
    <source>
        <dbReference type="Google" id="ProtNLM"/>
    </source>
</evidence>
<protein>
    <recommendedName>
        <fullName evidence="4">Metallo-beta-lactamase domain-containing protein</fullName>
    </recommendedName>
</protein>
<proteinExistence type="predicted"/>
<dbReference type="PANTHER" id="PTHR43546:SF9">
    <property type="entry name" value="L-ASCORBATE-6-PHOSPHATE LACTONASE ULAG-RELATED"/>
    <property type="match status" value="1"/>
</dbReference>
<accession>A0A2L2TUT5</accession>
<dbReference type="KEGG" id="fvn:FVRRES_08073"/>
<dbReference type="RefSeq" id="XP_025591711.1">
    <property type="nucleotide sequence ID" value="XM_025736785.2"/>
</dbReference>
<dbReference type="GO" id="GO:0016787">
    <property type="term" value="F:hydrolase activity"/>
    <property type="evidence" value="ECO:0007669"/>
    <property type="project" value="UniProtKB-KW"/>
</dbReference>
<dbReference type="EMBL" id="LN649231">
    <property type="protein sequence ID" value="CEI67996.1"/>
    <property type="molecule type" value="Genomic_DNA"/>
</dbReference>
<reference evidence="3" key="1">
    <citation type="submission" date="2014-10" db="EMBL/GenBank/DDBJ databases">
        <authorList>
            <person name="King R."/>
        </authorList>
    </citation>
    <scope>NUCLEOTIDE SEQUENCE [LARGE SCALE GENOMIC DNA]</scope>
    <source>
        <strain evidence="3">A3/5</strain>
    </source>
</reference>
<keyword evidence="1" id="KW-0378">Hydrolase</keyword>
<evidence type="ECO:0000256" key="1">
    <source>
        <dbReference type="ARBA" id="ARBA00022801"/>
    </source>
</evidence>
<evidence type="ECO:0000313" key="3">
    <source>
        <dbReference type="Proteomes" id="UP000245910"/>
    </source>
</evidence>
<name>A0A2L2TUT5_9HYPO</name>
<organism evidence="2 3">
    <name type="scientific">Fusarium venenatum</name>
    <dbReference type="NCBI Taxonomy" id="56646"/>
    <lineage>
        <taxon>Eukaryota</taxon>
        <taxon>Fungi</taxon>
        <taxon>Dikarya</taxon>
        <taxon>Ascomycota</taxon>
        <taxon>Pezizomycotina</taxon>
        <taxon>Sordariomycetes</taxon>
        <taxon>Hypocreomycetidae</taxon>
        <taxon>Hypocreales</taxon>
        <taxon>Nectriaceae</taxon>
        <taxon>Fusarium</taxon>
    </lineage>
</organism>
<dbReference type="AlphaFoldDB" id="A0A2L2TUT5"/>